<dbReference type="InterPro" id="IPR011249">
    <property type="entry name" value="Metalloenz_LuxS/M16"/>
</dbReference>
<dbReference type="EMBL" id="SELH01000011">
    <property type="protein sequence ID" value="TWP30700.1"/>
    <property type="molecule type" value="Genomic_DNA"/>
</dbReference>
<protein>
    <submittedName>
        <fullName evidence="11">Insulinase family protein</fullName>
    </submittedName>
</protein>
<evidence type="ECO:0000259" key="10">
    <source>
        <dbReference type="Pfam" id="PF05193"/>
    </source>
</evidence>
<dbReference type="InterPro" id="IPR011765">
    <property type="entry name" value="Pept_M16_N"/>
</dbReference>
<evidence type="ECO:0000313" key="11">
    <source>
        <dbReference type="EMBL" id="TWP30700.1"/>
    </source>
</evidence>
<evidence type="ECO:0000256" key="5">
    <source>
        <dbReference type="ARBA" id="ARBA00022801"/>
    </source>
</evidence>
<evidence type="ECO:0000256" key="3">
    <source>
        <dbReference type="ARBA" id="ARBA00022670"/>
    </source>
</evidence>
<dbReference type="InterPro" id="IPR050626">
    <property type="entry name" value="Peptidase_M16"/>
</dbReference>
<accession>A0A563DKJ0</accession>
<comment type="caution">
    <text evidence="11">The sequence shown here is derived from an EMBL/GenBank/DDBJ whole genome shotgun (WGS) entry which is preliminary data.</text>
</comment>
<dbReference type="PANTHER" id="PTHR43690:SF17">
    <property type="entry name" value="PROTEIN YHJJ"/>
    <property type="match status" value="1"/>
</dbReference>
<comment type="similarity">
    <text evidence="2 8">Belongs to the peptidase M16 family.</text>
</comment>
<dbReference type="InterPro" id="IPR001431">
    <property type="entry name" value="Pept_M16_Zn_BS"/>
</dbReference>
<evidence type="ECO:0000256" key="2">
    <source>
        <dbReference type="ARBA" id="ARBA00007261"/>
    </source>
</evidence>
<dbReference type="GO" id="GO:0006508">
    <property type="term" value="P:proteolysis"/>
    <property type="evidence" value="ECO:0007669"/>
    <property type="project" value="UniProtKB-KW"/>
</dbReference>
<dbReference type="InterPro" id="IPR007863">
    <property type="entry name" value="Peptidase_M16_C"/>
</dbReference>
<dbReference type="SUPFAM" id="SSF63411">
    <property type="entry name" value="LuxS/MPP-like metallohydrolase"/>
    <property type="match status" value="4"/>
</dbReference>
<dbReference type="PROSITE" id="PS00143">
    <property type="entry name" value="INSULINASE"/>
    <property type="match status" value="1"/>
</dbReference>
<evidence type="ECO:0000256" key="4">
    <source>
        <dbReference type="ARBA" id="ARBA00022723"/>
    </source>
</evidence>
<organism evidence="11 12">
    <name type="scientific">Apibacter muscae</name>
    <dbReference type="NCBI Taxonomy" id="2509004"/>
    <lineage>
        <taxon>Bacteria</taxon>
        <taxon>Pseudomonadati</taxon>
        <taxon>Bacteroidota</taxon>
        <taxon>Flavobacteriia</taxon>
        <taxon>Flavobacteriales</taxon>
        <taxon>Weeksellaceae</taxon>
        <taxon>Apibacter</taxon>
    </lineage>
</organism>
<keyword evidence="3" id="KW-0645">Protease</keyword>
<proteinExistence type="inferred from homology"/>
<keyword evidence="5" id="KW-0378">Hydrolase</keyword>
<dbReference type="GO" id="GO:0046872">
    <property type="term" value="F:metal ion binding"/>
    <property type="evidence" value="ECO:0007669"/>
    <property type="project" value="UniProtKB-KW"/>
</dbReference>
<sequence>MRKFFLPIILNLFTMTDAQPYNTEIKTDINGYKYETVIQDPSQTRIYTLKNGLKVYLAQNIDEPKIQTFIAVRTGSANDPSDQTGLAHYLEHMMFKGTSKIGTLNWEEESKLLSQISDLYEAHKVESDPDKKIQIYSKIDALSQEASQYAVANEYDQLLSQIGASGTNAHTWLDETIYKNVIPSNELERWLLVEKERFSTLVLRLFHTELETVYEEFNRAQDNDARLVNYQLMDALFPNHPYGQQTTLGTSEHLKNPSMKAIHSYFENYYVPNNMAMVLVGDLDFENAIQWIDQNFGNFKYRELPVFNKIIEKPLTSVVKRTVKSPSSEKLQLAFRTQGANSEDLLKVKMVDMILNNSGAGLIDININQKQKAQGAGSYTSFFNDYGMHILFGAPREGQDLKQIEKLLLDQIEEVKQGNFPDWLIPAIVNNFKTQRIQNWDTASGLATQMYTSFIQKKSWESILKEFDELDKITKPSIVEFANKFYKDNYVVVYKETGTNDHLIRVESPRITPITINRKAHSIFYKEFIQIPEKEIEPQFVDYKDSIHFDKINATPFSFIKNKNNALGRLYYIFDFGLDHNQELGLALGYLNVIGTNQYKKSELEQEFYKMGVKYSLQVQNEKIVLSLHGLEENLPQGIRLVEHLLKNPQVDDKAYHDYVQTILKARKDAQRNKQYIFNALMQYAKYGQNNRIKNIIKEEELFNKNPEDLIQIIKGLTTYKHEIFYFGPNEEPIKKAIIENHNTLGKNIYTQSLNYEELVSDGTIYFTPYDMVQTEVLAQSKGEIFDVSKISFAYIFSEYFGSGLSSIVFQEIRESKSLAYSAYAFYSIAADQNKHDAVSLYLGTQAEKLSLAMETMYKLMNDMPEIEEQFENAKKSALKQIASQRITKTNLFWSYLSAKKKGLDDDIRKKVYSEVQTIALNDLKNFFNKNIKNKKYNVALMGNSDIIDWKEIKKFGNVVELSTSDLFSPTN</sequence>
<name>A0A563DKJ0_9FLAO</name>
<evidence type="ECO:0000256" key="6">
    <source>
        <dbReference type="ARBA" id="ARBA00022833"/>
    </source>
</evidence>
<dbReference type="Pfam" id="PF00675">
    <property type="entry name" value="Peptidase_M16"/>
    <property type="match status" value="1"/>
</dbReference>
<feature type="domain" description="Peptidase M16 N-terminal" evidence="9">
    <location>
        <begin position="58"/>
        <end position="110"/>
    </location>
</feature>
<reference evidence="11 12" key="1">
    <citation type="submission" date="2019-02" db="EMBL/GenBank/DDBJ databases">
        <title>Apibacter muscae sp. nov.: a novel member of the house fly microbiota.</title>
        <authorList>
            <person name="Park R."/>
        </authorList>
    </citation>
    <scope>NUCLEOTIDE SEQUENCE [LARGE SCALE GENOMIC DNA]</scope>
    <source>
        <strain evidence="11 12">AL1</strain>
    </source>
</reference>
<feature type="domain" description="Peptidase M16 C-terminal" evidence="10">
    <location>
        <begin position="795"/>
        <end position="876"/>
    </location>
</feature>
<dbReference type="GO" id="GO:0004222">
    <property type="term" value="F:metalloendopeptidase activity"/>
    <property type="evidence" value="ECO:0007669"/>
    <property type="project" value="InterPro"/>
</dbReference>
<gene>
    <name evidence="11" type="ORF">ETU09_01475</name>
</gene>
<keyword evidence="12" id="KW-1185">Reference proteome</keyword>
<keyword evidence="4" id="KW-0479">Metal-binding</keyword>
<keyword evidence="6" id="KW-0862">Zinc</keyword>
<dbReference type="Pfam" id="PF05193">
    <property type="entry name" value="Peptidase_M16_C"/>
    <property type="match status" value="2"/>
</dbReference>
<evidence type="ECO:0000256" key="8">
    <source>
        <dbReference type="RuleBase" id="RU004447"/>
    </source>
</evidence>
<evidence type="ECO:0000259" key="9">
    <source>
        <dbReference type="Pfam" id="PF00675"/>
    </source>
</evidence>
<dbReference type="AlphaFoldDB" id="A0A563DKJ0"/>
<comment type="cofactor">
    <cofactor evidence="1">
        <name>Zn(2+)</name>
        <dbReference type="ChEBI" id="CHEBI:29105"/>
    </cofactor>
</comment>
<dbReference type="Proteomes" id="UP000319499">
    <property type="component" value="Unassembled WGS sequence"/>
</dbReference>
<dbReference type="Gene3D" id="3.30.830.10">
    <property type="entry name" value="Metalloenzyme, LuxS/M16 peptidase-like"/>
    <property type="match status" value="4"/>
</dbReference>
<feature type="domain" description="Peptidase M16 C-terminal" evidence="10">
    <location>
        <begin position="260"/>
        <end position="431"/>
    </location>
</feature>
<evidence type="ECO:0000256" key="1">
    <source>
        <dbReference type="ARBA" id="ARBA00001947"/>
    </source>
</evidence>
<dbReference type="PANTHER" id="PTHR43690">
    <property type="entry name" value="NARDILYSIN"/>
    <property type="match status" value="1"/>
</dbReference>
<keyword evidence="7" id="KW-0482">Metalloprotease</keyword>
<evidence type="ECO:0000256" key="7">
    <source>
        <dbReference type="ARBA" id="ARBA00023049"/>
    </source>
</evidence>
<dbReference type="RefSeq" id="WP_146291401.1">
    <property type="nucleotide sequence ID" value="NZ_SELH01000011.1"/>
</dbReference>
<dbReference type="OrthoDB" id="9811314at2"/>
<evidence type="ECO:0000313" key="12">
    <source>
        <dbReference type="Proteomes" id="UP000319499"/>
    </source>
</evidence>